<dbReference type="SUPFAM" id="SSF51215">
    <property type="entry name" value="Regulatory protein AraC"/>
    <property type="match status" value="1"/>
</dbReference>
<dbReference type="SUPFAM" id="SSF46689">
    <property type="entry name" value="Homeodomain-like"/>
    <property type="match status" value="1"/>
</dbReference>
<dbReference type="InterPro" id="IPR020449">
    <property type="entry name" value="Tscrpt_reg_AraC-type_HTH"/>
</dbReference>
<name>A0A6N8JDL8_9BACT</name>
<sequence>MEKNIPVKNKINAEKHIKAETFRKETRTTEPHKHKQYFEIVFITTGSGAHWIDGIQYEVKPPVLFFITQDQVHNWDLKSEPDGYVVIIKKSFIEKSLDLQLKGLLDSISTLHCLHIEENATLDRLFELLAEENKTETESSFHVIEGLLKALLSKVQQIAGPEMDKISQKADLYQLFLKLLNQHNPIRNKVSYYAGILNTTPQNLNAACRKAIDLPAAEVLAGFIMNEAKRLLLYTDKTVSEISFSLNFNDPSHFVKYFKRLSGHTPQSFRDAR</sequence>
<dbReference type="PANTHER" id="PTHR43280:SF32">
    <property type="entry name" value="TRANSCRIPTIONAL REGULATORY PROTEIN"/>
    <property type="match status" value="1"/>
</dbReference>
<protein>
    <submittedName>
        <fullName evidence="5">Helix-turn-helix domain-containing protein</fullName>
    </submittedName>
</protein>
<dbReference type="Gene3D" id="1.10.10.60">
    <property type="entry name" value="Homeodomain-like"/>
    <property type="match status" value="1"/>
</dbReference>
<dbReference type="Pfam" id="PF12833">
    <property type="entry name" value="HTH_18"/>
    <property type="match status" value="1"/>
</dbReference>
<dbReference type="Gene3D" id="2.60.120.10">
    <property type="entry name" value="Jelly Rolls"/>
    <property type="match status" value="1"/>
</dbReference>
<keyword evidence="2" id="KW-0238">DNA-binding</keyword>
<dbReference type="PROSITE" id="PS01124">
    <property type="entry name" value="HTH_ARAC_FAMILY_2"/>
    <property type="match status" value="1"/>
</dbReference>
<feature type="domain" description="HTH araC/xylS-type" evidence="4">
    <location>
        <begin position="174"/>
        <end position="272"/>
    </location>
</feature>
<reference evidence="5 6" key="1">
    <citation type="submission" date="2019-12" db="EMBL/GenBank/DDBJ databases">
        <title>The draft genomic sequence of strain Chitinophaga oryziterrae JCM 16595.</title>
        <authorList>
            <person name="Zhang X."/>
        </authorList>
    </citation>
    <scope>NUCLEOTIDE SEQUENCE [LARGE SCALE GENOMIC DNA]</scope>
    <source>
        <strain evidence="5 6">JCM 16595</strain>
    </source>
</reference>
<dbReference type="RefSeq" id="WP_157300839.1">
    <property type="nucleotide sequence ID" value="NZ_BAAAZB010000005.1"/>
</dbReference>
<dbReference type="PRINTS" id="PR00032">
    <property type="entry name" value="HTHARAC"/>
</dbReference>
<dbReference type="Proteomes" id="UP000468388">
    <property type="component" value="Unassembled WGS sequence"/>
</dbReference>
<dbReference type="InterPro" id="IPR037923">
    <property type="entry name" value="HTH-like"/>
</dbReference>
<dbReference type="InterPro" id="IPR003313">
    <property type="entry name" value="AraC-bd"/>
</dbReference>
<proteinExistence type="predicted"/>
<comment type="caution">
    <text evidence="5">The sequence shown here is derived from an EMBL/GenBank/DDBJ whole genome shotgun (WGS) entry which is preliminary data.</text>
</comment>
<evidence type="ECO:0000313" key="6">
    <source>
        <dbReference type="Proteomes" id="UP000468388"/>
    </source>
</evidence>
<keyword evidence="1" id="KW-0805">Transcription regulation</keyword>
<dbReference type="InterPro" id="IPR018060">
    <property type="entry name" value="HTH_AraC"/>
</dbReference>
<dbReference type="AlphaFoldDB" id="A0A6N8JDL8"/>
<evidence type="ECO:0000256" key="3">
    <source>
        <dbReference type="ARBA" id="ARBA00023163"/>
    </source>
</evidence>
<dbReference type="GO" id="GO:0043565">
    <property type="term" value="F:sequence-specific DNA binding"/>
    <property type="evidence" value="ECO:0007669"/>
    <property type="project" value="InterPro"/>
</dbReference>
<accession>A0A6N8JDL8</accession>
<dbReference type="EMBL" id="WRXO01000004">
    <property type="protein sequence ID" value="MVT42212.1"/>
    <property type="molecule type" value="Genomic_DNA"/>
</dbReference>
<dbReference type="SMART" id="SM00342">
    <property type="entry name" value="HTH_ARAC"/>
    <property type="match status" value="1"/>
</dbReference>
<gene>
    <name evidence="5" type="ORF">GO495_16595</name>
</gene>
<evidence type="ECO:0000256" key="1">
    <source>
        <dbReference type="ARBA" id="ARBA00023015"/>
    </source>
</evidence>
<dbReference type="OrthoDB" id="2585681at2"/>
<evidence type="ECO:0000256" key="2">
    <source>
        <dbReference type="ARBA" id="ARBA00023125"/>
    </source>
</evidence>
<dbReference type="InterPro" id="IPR009057">
    <property type="entry name" value="Homeodomain-like_sf"/>
</dbReference>
<keyword evidence="6" id="KW-1185">Reference proteome</keyword>
<organism evidence="5 6">
    <name type="scientific">Chitinophaga oryziterrae</name>
    <dbReference type="NCBI Taxonomy" id="1031224"/>
    <lineage>
        <taxon>Bacteria</taxon>
        <taxon>Pseudomonadati</taxon>
        <taxon>Bacteroidota</taxon>
        <taxon>Chitinophagia</taxon>
        <taxon>Chitinophagales</taxon>
        <taxon>Chitinophagaceae</taxon>
        <taxon>Chitinophaga</taxon>
    </lineage>
</organism>
<dbReference type="GO" id="GO:0003700">
    <property type="term" value="F:DNA-binding transcription factor activity"/>
    <property type="evidence" value="ECO:0007669"/>
    <property type="project" value="InterPro"/>
</dbReference>
<dbReference type="InterPro" id="IPR014710">
    <property type="entry name" value="RmlC-like_jellyroll"/>
</dbReference>
<evidence type="ECO:0000313" key="5">
    <source>
        <dbReference type="EMBL" id="MVT42212.1"/>
    </source>
</evidence>
<keyword evidence="3" id="KW-0804">Transcription</keyword>
<dbReference type="Pfam" id="PF02311">
    <property type="entry name" value="AraC_binding"/>
    <property type="match status" value="1"/>
</dbReference>
<evidence type="ECO:0000259" key="4">
    <source>
        <dbReference type="PROSITE" id="PS01124"/>
    </source>
</evidence>
<dbReference type="PANTHER" id="PTHR43280">
    <property type="entry name" value="ARAC-FAMILY TRANSCRIPTIONAL REGULATOR"/>
    <property type="match status" value="1"/>
</dbReference>